<dbReference type="InterPro" id="IPR023198">
    <property type="entry name" value="PGP-like_dom2"/>
</dbReference>
<dbReference type="STRING" id="862969.SCI_1917"/>
<evidence type="ECO:0000313" key="2">
    <source>
        <dbReference type="Proteomes" id="UP000031339"/>
    </source>
</evidence>
<dbReference type="GeneID" id="93847966"/>
<dbReference type="eggNOG" id="COG0546">
    <property type="taxonomic scope" value="Bacteria"/>
</dbReference>
<dbReference type="SUPFAM" id="SSF56784">
    <property type="entry name" value="HAD-like"/>
    <property type="match status" value="1"/>
</dbReference>
<dbReference type="RefSeq" id="WP_006270352.1">
    <property type="nucleotide sequence ID" value="NZ_CP068213.1"/>
</dbReference>
<dbReference type="GO" id="GO:0004713">
    <property type="term" value="F:protein tyrosine kinase activity"/>
    <property type="evidence" value="ECO:0007669"/>
    <property type="project" value="TreeGrafter"/>
</dbReference>
<sequence length="218" mass="24484">MQNFKYIFFDLDGTLVDSSAGIKNAFHYAFTSLNIKTPDSKELDTFIGPPLEVSFASVVPEADINHAIALFREYYKNKGVFETQLYHGVKELLLELENSDYHIYITTSKNEVMANKMAQYLKIDKHFNGIFGSLPNSYHKADVLTRALNYSHANLNQSVIIGDTKFDMIGGKSVGMNTLGVLWGFGYRDELINNGADFISNSPQNLLTALINNTLHKL</sequence>
<protein>
    <submittedName>
        <fullName evidence="1">5'-nucleotidase</fullName>
    </submittedName>
</protein>
<organism evidence="1 2">
    <name type="scientific">Streptococcus constellatus</name>
    <dbReference type="NCBI Taxonomy" id="76860"/>
    <lineage>
        <taxon>Bacteria</taxon>
        <taxon>Bacillati</taxon>
        <taxon>Bacillota</taxon>
        <taxon>Bacilli</taxon>
        <taxon>Lactobacillales</taxon>
        <taxon>Streptococcaceae</taxon>
        <taxon>Streptococcus</taxon>
        <taxon>Streptococcus anginosus group</taxon>
    </lineage>
</organism>
<dbReference type="PANTHER" id="PTHR43434">
    <property type="entry name" value="PHOSPHOGLYCOLATE PHOSPHATASE"/>
    <property type="match status" value="1"/>
</dbReference>
<dbReference type="SFLD" id="SFLDS00003">
    <property type="entry name" value="Haloacid_Dehalogenase"/>
    <property type="match status" value="1"/>
</dbReference>
<dbReference type="Gene3D" id="3.40.50.1000">
    <property type="entry name" value="HAD superfamily/HAD-like"/>
    <property type="match status" value="1"/>
</dbReference>
<accession>A0A0C1HJ92</accession>
<evidence type="ECO:0000313" key="1">
    <source>
        <dbReference type="EMBL" id="KIC77344.1"/>
    </source>
</evidence>
<dbReference type="Proteomes" id="UP000031339">
    <property type="component" value="Unassembled WGS sequence"/>
</dbReference>
<dbReference type="PANTHER" id="PTHR43434:SF20">
    <property type="entry name" value="5'-NUCLEOTIDASE"/>
    <property type="match status" value="1"/>
</dbReference>
<proteinExistence type="predicted"/>
<name>A0A0C1HJ92_STRCV</name>
<dbReference type="Gene3D" id="1.10.150.240">
    <property type="entry name" value="Putative phosphatase, domain 2"/>
    <property type="match status" value="1"/>
</dbReference>
<dbReference type="SFLD" id="SFLDG01129">
    <property type="entry name" value="C1.5:_HAD__Beta-PGM__Phosphata"/>
    <property type="match status" value="1"/>
</dbReference>
<dbReference type="EMBL" id="JWIY01000004">
    <property type="protein sequence ID" value="KIC77344.1"/>
    <property type="molecule type" value="Genomic_DNA"/>
</dbReference>
<gene>
    <name evidence="1" type="ORF">RN79_08745</name>
</gene>
<dbReference type="InterPro" id="IPR050155">
    <property type="entry name" value="HAD-like_hydrolase_sf"/>
</dbReference>
<dbReference type="Pfam" id="PF13419">
    <property type="entry name" value="HAD_2"/>
    <property type="match status" value="1"/>
</dbReference>
<dbReference type="OrthoDB" id="9792518at2"/>
<dbReference type="InterPro" id="IPR023214">
    <property type="entry name" value="HAD_sf"/>
</dbReference>
<dbReference type="SFLD" id="SFLDG01135">
    <property type="entry name" value="C1.5.6:_HAD__Beta-PGM__Phospha"/>
    <property type="match status" value="1"/>
</dbReference>
<reference evidence="1 2" key="1">
    <citation type="submission" date="2014-12" db="EMBL/GenBank/DDBJ databases">
        <title>Partial genome sequence of Streptococcus constellatus KCOM 1650 (= ChDC B144).</title>
        <authorList>
            <person name="Kook J.-K."/>
            <person name="Park S.-N."/>
            <person name="Lim Y.K."/>
            <person name="Jo E."/>
        </authorList>
    </citation>
    <scope>NUCLEOTIDE SEQUENCE [LARGE SCALE GENOMIC DNA]</scope>
    <source>
        <strain evidence="1 2">KCOM 1650</strain>
    </source>
</reference>
<dbReference type="InterPro" id="IPR041492">
    <property type="entry name" value="HAD_2"/>
</dbReference>
<comment type="caution">
    <text evidence="1">The sequence shown here is derived from an EMBL/GenBank/DDBJ whole genome shotgun (WGS) entry which is preliminary data.</text>
</comment>
<dbReference type="GO" id="GO:0005829">
    <property type="term" value="C:cytosol"/>
    <property type="evidence" value="ECO:0007669"/>
    <property type="project" value="TreeGrafter"/>
</dbReference>
<dbReference type="AlphaFoldDB" id="A0A0C1HJ92"/>
<dbReference type="InterPro" id="IPR036412">
    <property type="entry name" value="HAD-like_sf"/>
</dbReference>